<evidence type="ECO:0000313" key="1">
    <source>
        <dbReference type="EMBL" id="KRY79769.1"/>
    </source>
</evidence>
<accession>A0A0V1F0U9</accession>
<reference evidence="1 2" key="1">
    <citation type="submission" date="2015-01" db="EMBL/GenBank/DDBJ databases">
        <title>Evolution of Trichinella species and genotypes.</title>
        <authorList>
            <person name="Korhonen P.K."/>
            <person name="Edoardo P."/>
            <person name="Giuseppe L.R."/>
            <person name="Gasser R.B."/>
        </authorList>
    </citation>
    <scope>NUCLEOTIDE SEQUENCE [LARGE SCALE GENOMIC DNA]</scope>
    <source>
        <strain evidence="1">ISS13</strain>
    </source>
</reference>
<protein>
    <submittedName>
        <fullName evidence="1">Uncharacterized protein</fullName>
    </submittedName>
</protein>
<name>A0A0V1F0U9_TRIPS</name>
<dbReference type="AlphaFoldDB" id="A0A0V1F0U9"/>
<dbReference type="EMBL" id="JYDR01000001">
    <property type="protein sequence ID" value="KRY79769.1"/>
    <property type="molecule type" value="Genomic_DNA"/>
</dbReference>
<proteinExistence type="predicted"/>
<dbReference type="Proteomes" id="UP000054632">
    <property type="component" value="Unassembled WGS sequence"/>
</dbReference>
<evidence type="ECO:0000313" key="2">
    <source>
        <dbReference type="Proteomes" id="UP000054632"/>
    </source>
</evidence>
<organism evidence="1 2">
    <name type="scientific">Trichinella pseudospiralis</name>
    <name type="common">Parasitic roundworm</name>
    <dbReference type="NCBI Taxonomy" id="6337"/>
    <lineage>
        <taxon>Eukaryota</taxon>
        <taxon>Metazoa</taxon>
        <taxon>Ecdysozoa</taxon>
        <taxon>Nematoda</taxon>
        <taxon>Enoplea</taxon>
        <taxon>Dorylaimia</taxon>
        <taxon>Trichinellida</taxon>
        <taxon>Trichinellidae</taxon>
        <taxon>Trichinella</taxon>
    </lineage>
</organism>
<sequence length="129" mass="15116">MTIFNSSLFFKPANCYPFLTHIMVNDVYYFLHYVTNNDGIYFTRSFAFTVKLYAAINHWIFTALRKNQHVSILSICASSLQEVEKLFISNAARYSSKFQSDYENLLCIYFYMRKTSAAVRKKKTAHICV</sequence>
<comment type="caution">
    <text evidence="1">The sequence shown here is derived from an EMBL/GenBank/DDBJ whole genome shotgun (WGS) entry which is preliminary data.</text>
</comment>
<gene>
    <name evidence="1" type="ORF">T4A_9695</name>
</gene>